<keyword evidence="1" id="KW-0732">Signal</keyword>
<proteinExistence type="predicted"/>
<accession>A0A315ZAH1</accession>
<dbReference type="Pfam" id="PF07661">
    <property type="entry name" value="MORN_2"/>
    <property type="match status" value="3"/>
</dbReference>
<dbReference type="AlphaFoldDB" id="A0A315ZAH1"/>
<evidence type="ECO:0000313" key="3">
    <source>
        <dbReference type="Proteomes" id="UP000245535"/>
    </source>
</evidence>
<gene>
    <name evidence="2" type="ORF">BC781_10388</name>
</gene>
<organism evidence="2 3">
    <name type="scientific">Sediminitomix flava</name>
    <dbReference type="NCBI Taxonomy" id="379075"/>
    <lineage>
        <taxon>Bacteria</taxon>
        <taxon>Pseudomonadati</taxon>
        <taxon>Bacteroidota</taxon>
        <taxon>Cytophagia</taxon>
        <taxon>Cytophagales</taxon>
        <taxon>Flammeovirgaceae</taxon>
        <taxon>Sediminitomix</taxon>
    </lineage>
</organism>
<dbReference type="Gene3D" id="3.90.930.1">
    <property type="match status" value="1"/>
</dbReference>
<comment type="caution">
    <text evidence="2">The sequence shown here is derived from an EMBL/GenBank/DDBJ whole genome shotgun (WGS) entry which is preliminary data.</text>
</comment>
<dbReference type="PROSITE" id="PS51257">
    <property type="entry name" value="PROKAR_LIPOPROTEIN"/>
    <property type="match status" value="1"/>
</dbReference>
<protein>
    <submittedName>
        <fullName evidence="2">MORN repeat protein</fullName>
    </submittedName>
</protein>
<dbReference type="InterPro" id="IPR011652">
    <property type="entry name" value="MORN_2"/>
</dbReference>
<evidence type="ECO:0000256" key="1">
    <source>
        <dbReference type="SAM" id="SignalP"/>
    </source>
</evidence>
<feature type="signal peptide" evidence="1">
    <location>
        <begin position="1"/>
        <end position="17"/>
    </location>
</feature>
<dbReference type="Proteomes" id="UP000245535">
    <property type="component" value="Unassembled WGS sequence"/>
</dbReference>
<name>A0A315ZAH1_SEDFL</name>
<keyword evidence="3" id="KW-1185">Reference proteome</keyword>
<dbReference type="OrthoDB" id="659070at2"/>
<reference evidence="2 3" key="1">
    <citation type="submission" date="2018-03" db="EMBL/GenBank/DDBJ databases">
        <title>Genomic Encyclopedia of Archaeal and Bacterial Type Strains, Phase II (KMG-II): from individual species to whole genera.</title>
        <authorList>
            <person name="Goeker M."/>
        </authorList>
    </citation>
    <scope>NUCLEOTIDE SEQUENCE [LARGE SCALE GENOMIC DNA]</scope>
    <source>
        <strain evidence="2 3">DSM 28229</strain>
    </source>
</reference>
<dbReference type="EMBL" id="QGDO01000003">
    <property type="protein sequence ID" value="PWJ41838.1"/>
    <property type="molecule type" value="Genomic_DNA"/>
</dbReference>
<evidence type="ECO:0000313" key="2">
    <source>
        <dbReference type="EMBL" id="PWJ41838.1"/>
    </source>
</evidence>
<feature type="chain" id="PRO_5016466900" evidence="1">
    <location>
        <begin position="18"/>
        <end position="261"/>
    </location>
</feature>
<dbReference type="RefSeq" id="WP_109618217.1">
    <property type="nucleotide sequence ID" value="NZ_QGDO01000003.1"/>
</dbReference>
<dbReference type="SUPFAM" id="SSF82185">
    <property type="entry name" value="Histone H3 K4-specific methyltransferase SET7/9 N-terminal domain"/>
    <property type="match status" value="1"/>
</dbReference>
<sequence>MKIQALFVASLLFTASACNLPNPSKEEVKQATSSTPKKAKKREGTIITYYKDTKIKKIETTYKNGIKEGPAKNFYKNGKLKILITYKNGIKHGVAQKYYESGQLYRETMYKEGEIIGERKFYHKNGELKAIEPYNQKGDLLFGTKEFNSKGKQLTKYPTIKINEIDNLVLGDEVILEFSLSMKRKNVTFYIPQTDDKITSNNIFDNNMVPLKPQAGIAKFRIPIPKGMSIMKKLEVAAEYTTYGGAKKLTKTSYNLALSNY</sequence>